<keyword evidence="2" id="KW-0812">Transmembrane</keyword>
<evidence type="ECO:0000256" key="2">
    <source>
        <dbReference type="SAM" id="Phobius"/>
    </source>
</evidence>
<feature type="transmembrane region" description="Helical" evidence="2">
    <location>
        <begin position="38"/>
        <end position="55"/>
    </location>
</feature>
<dbReference type="EMBL" id="VJVW01000002">
    <property type="protein sequence ID" value="MUP41865.1"/>
    <property type="molecule type" value="Genomic_DNA"/>
</dbReference>
<feature type="transmembrane region" description="Helical" evidence="2">
    <location>
        <begin position="177"/>
        <end position="196"/>
    </location>
</feature>
<accession>A0A7K1LM18</accession>
<dbReference type="Gene3D" id="2.170.130.10">
    <property type="entry name" value="TonB-dependent receptor, plug domain"/>
    <property type="match status" value="1"/>
</dbReference>
<evidence type="ECO:0000313" key="5">
    <source>
        <dbReference type="Proteomes" id="UP000460416"/>
    </source>
</evidence>
<name>A0A7K1LM18_9FLAO</name>
<keyword evidence="2" id="KW-0472">Membrane</keyword>
<evidence type="ECO:0000259" key="3">
    <source>
        <dbReference type="Pfam" id="PF05569"/>
    </source>
</evidence>
<keyword evidence="5" id="KW-1185">Reference proteome</keyword>
<gene>
    <name evidence="4" type="ORF">FLP08_04710</name>
</gene>
<protein>
    <recommendedName>
        <fullName evidence="3">Peptidase M56 domain-containing protein</fullName>
    </recommendedName>
</protein>
<dbReference type="InterPro" id="IPR052173">
    <property type="entry name" value="Beta-lactam_resp_regulator"/>
</dbReference>
<feature type="region of interest" description="Disordered" evidence="1">
    <location>
        <begin position="292"/>
        <end position="326"/>
    </location>
</feature>
<keyword evidence="2" id="KW-1133">Transmembrane helix</keyword>
<dbReference type="OrthoDB" id="1522859at2"/>
<dbReference type="PANTHER" id="PTHR34978">
    <property type="entry name" value="POSSIBLE SENSOR-TRANSDUCER PROTEIN BLAR"/>
    <property type="match status" value="1"/>
</dbReference>
<feature type="transmembrane region" description="Helical" evidence="2">
    <location>
        <begin position="6"/>
        <end position="26"/>
    </location>
</feature>
<reference evidence="4 5" key="1">
    <citation type="submission" date="2019-07" db="EMBL/GenBank/DDBJ databases">
        <title>Gramella aestuarii sp. nov., isolated from a tidal flat, and emended description of Gramella echinicola.</title>
        <authorList>
            <person name="Liu L."/>
        </authorList>
    </citation>
    <scope>NUCLEOTIDE SEQUENCE [LARGE SCALE GENOMIC DNA]</scope>
    <source>
        <strain evidence="4 5">BS12</strain>
    </source>
</reference>
<dbReference type="CDD" id="cd07341">
    <property type="entry name" value="M56_BlaR1_MecR1_like"/>
    <property type="match status" value="1"/>
</dbReference>
<proteinExistence type="predicted"/>
<comment type="caution">
    <text evidence="4">The sequence shown here is derived from an EMBL/GenBank/DDBJ whole genome shotgun (WGS) entry which is preliminary data.</text>
</comment>
<feature type="transmembrane region" description="Helical" evidence="2">
    <location>
        <begin position="87"/>
        <end position="108"/>
    </location>
</feature>
<dbReference type="InterPro" id="IPR037066">
    <property type="entry name" value="Plug_dom_sf"/>
</dbReference>
<dbReference type="InterPro" id="IPR008756">
    <property type="entry name" value="Peptidase_M56"/>
</dbReference>
<evidence type="ECO:0000256" key="1">
    <source>
        <dbReference type="SAM" id="MobiDB-lite"/>
    </source>
</evidence>
<dbReference type="AlphaFoldDB" id="A0A7K1LM18"/>
<evidence type="ECO:0000313" key="4">
    <source>
        <dbReference type="EMBL" id="MUP41865.1"/>
    </source>
</evidence>
<dbReference type="RefSeq" id="WP_156274566.1">
    <property type="nucleotide sequence ID" value="NZ_BAABGI010000001.1"/>
</dbReference>
<organism evidence="4 5">
    <name type="scientific">Christiangramia aestuarii</name>
    <dbReference type="NCBI Taxonomy" id="1028746"/>
    <lineage>
        <taxon>Bacteria</taxon>
        <taxon>Pseudomonadati</taxon>
        <taxon>Bacteroidota</taxon>
        <taxon>Flavobacteriia</taxon>
        <taxon>Flavobacteriales</taxon>
        <taxon>Flavobacteriaceae</taxon>
        <taxon>Christiangramia</taxon>
    </lineage>
</organism>
<dbReference type="Pfam" id="PF05569">
    <property type="entry name" value="Peptidase_M56"/>
    <property type="match status" value="1"/>
</dbReference>
<sequence>MEAFLIYILKASILLGVFYLSYILLLKRETSFELNRKFLIGGVFTSFLLPLIYFTRKIYIEASPFESSYIPVSSDIPTGPVEESIDWWQITGMLYLLITGFFFLRFCLQLSGVIKLIIANRFEKKEGLKYLRISENQLPFSFFNYIVFNPDKHSEKDLALILEHEKVHACQWHSMDILLLNLVSCALWFNPFAWWYKRSVEQNLEFIADRETVSRTEEIKEYQHALVKVSIADLRPALTNHFYQSFIKKRILMLNKRSSNQSPAWKLSLLMPVLLAFMLLFNVKTEAQVVEKEETRSLQKTPDPKTEEAPEVQIEQKVETQEDVETPREIRVEISEAPEIRWNTATAPKPGKSLTEIGANPLYIINGKRYKASRLKNKYIGLRSRLEALTGEEAKERFGEEATNGAIIIKDAEIIRNFDKEMEKIEGRAFNGRYLMIGENGKPNFIDISSSSSGIPNRKRIFGKKNGDMARLSYNLKNDHYAVMHGDLAPSSENIIAEQSINLNSTGKNRSIYFRKADSRSPGKSKDKYIVLNQDNTPLYVVNEEVKGDDFDAKSIDKNDIASINVFKGDSAIRLYGEKAENGVIVIKTKAFAKERSSIFKISKDFSDDQLKAIQKEAETKTGYQLELENIERNSDGLITRIEVKFHRENSMVQSQYFNTNGIPDIHVGLKDNGGLIISAAD</sequence>
<dbReference type="PANTHER" id="PTHR34978:SF3">
    <property type="entry name" value="SLR0241 PROTEIN"/>
    <property type="match status" value="1"/>
</dbReference>
<feature type="domain" description="Peptidase M56" evidence="3">
    <location>
        <begin position="145"/>
        <end position="254"/>
    </location>
</feature>
<dbReference type="Proteomes" id="UP000460416">
    <property type="component" value="Unassembled WGS sequence"/>
</dbReference>